<dbReference type="Gene3D" id="3.40.30.10">
    <property type="entry name" value="Glutaredoxin"/>
    <property type="match status" value="1"/>
</dbReference>
<dbReference type="RefSeq" id="WP_107244192.1">
    <property type="nucleotide sequence ID" value="NZ_PYMJ01000023.1"/>
</dbReference>
<proteinExistence type="predicted"/>
<evidence type="ECO:0000259" key="3">
    <source>
        <dbReference type="PROSITE" id="PS51352"/>
    </source>
</evidence>
<evidence type="ECO:0000256" key="1">
    <source>
        <dbReference type="ARBA" id="ARBA00023157"/>
    </source>
</evidence>
<dbReference type="Proteomes" id="UP000240987">
    <property type="component" value="Unassembled WGS sequence"/>
</dbReference>
<dbReference type="EMBL" id="PYMJ01000023">
    <property type="protein sequence ID" value="PSU46209.1"/>
    <property type="molecule type" value="Genomic_DNA"/>
</dbReference>
<evidence type="ECO:0000313" key="4">
    <source>
        <dbReference type="EMBL" id="PSU46209.1"/>
    </source>
</evidence>
<dbReference type="PANTHER" id="PTHR43110">
    <property type="entry name" value="THIOL PEROXIDASE"/>
    <property type="match status" value="1"/>
</dbReference>
<evidence type="ECO:0000313" key="5">
    <source>
        <dbReference type="Proteomes" id="UP000240987"/>
    </source>
</evidence>
<keyword evidence="1" id="KW-1015">Disulfide bond</keyword>
<dbReference type="InterPro" id="IPR036249">
    <property type="entry name" value="Thioredoxin-like_sf"/>
</dbReference>
<dbReference type="PROSITE" id="PS51352">
    <property type="entry name" value="THIOREDOXIN_2"/>
    <property type="match status" value="1"/>
</dbReference>
<dbReference type="AlphaFoldDB" id="A0A2T3JBK0"/>
<dbReference type="InterPro" id="IPR013740">
    <property type="entry name" value="Redoxin"/>
</dbReference>
<evidence type="ECO:0000256" key="2">
    <source>
        <dbReference type="ARBA" id="ARBA00023284"/>
    </source>
</evidence>
<dbReference type="PANTHER" id="PTHR43110:SF1">
    <property type="entry name" value="THIOL PEROXIDASE"/>
    <property type="match status" value="1"/>
</dbReference>
<reference evidence="4 5" key="1">
    <citation type="submission" date="2018-01" db="EMBL/GenBank/DDBJ databases">
        <title>Whole genome sequencing of Histamine producing bacteria.</title>
        <authorList>
            <person name="Butler K."/>
        </authorList>
    </citation>
    <scope>NUCLEOTIDE SEQUENCE [LARGE SCALE GENOMIC DNA]</scope>
    <source>
        <strain evidence="4 5">JCM 12947</strain>
    </source>
</reference>
<sequence>MTTVTFTGNSVPLTGQLPEIKENAPSFSLCGNDLTDITLNQFLGKKVILNIFPSIDTPVCANSVIKFNELATEHTDIVILGISADLPFATSRFNEQNNIEHVMMASCFRSNGFAKDYGVCIGEGPLSGLTARAVIVINEIGQVLYTELVSEITDAPNYDAALSVL</sequence>
<dbReference type="Pfam" id="PF08534">
    <property type="entry name" value="Redoxin"/>
    <property type="match status" value="1"/>
</dbReference>
<keyword evidence="5" id="KW-1185">Reference proteome</keyword>
<keyword evidence="4" id="KW-0560">Oxidoreductase</keyword>
<dbReference type="NCBIfam" id="NF001808">
    <property type="entry name" value="PRK00522.1"/>
    <property type="match status" value="1"/>
</dbReference>
<dbReference type="CDD" id="cd03014">
    <property type="entry name" value="PRX_Atyp2cys"/>
    <property type="match status" value="1"/>
</dbReference>
<organism evidence="4 5">
    <name type="scientific">Photobacterium frigidiphilum</name>
    <dbReference type="NCBI Taxonomy" id="264736"/>
    <lineage>
        <taxon>Bacteria</taxon>
        <taxon>Pseudomonadati</taxon>
        <taxon>Pseudomonadota</taxon>
        <taxon>Gammaproteobacteria</taxon>
        <taxon>Vibrionales</taxon>
        <taxon>Vibrionaceae</taxon>
        <taxon>Photobacterium</taxon>
    </lineage>
</organism>
<gene>
    <name evidence="4" type="ORF">C9J12_19250</name>
</gene>
<dbReference type="InterPro" id="IPR013766">
    <property type="entry name" value="Thioredoxin_domain"/>
</dbReference>
<dbReference type="OrthoDB" id="9781543at2"/>
<protein>
    <submittedName>
        <fullName evidence="4">Thiol peroxidase</fullName>
    </submittedName>
</protein>
<name>A0A2T3JBK0_9GAMM</name>
<accession>A0A2T3JBK0</accession>
<feature type="domain" description="Thioredoxin" evidence="3">
    <location>
        <begin position="18"/>
        <end position="165"/>
    </location>
</feature>
<dbReference type="InterPro" id="IPR050455">
    <property type="entry name" value="Tpx_Peroxidase_subfamily"/>
</dbReference>
<dbReference type="InterPro" id="IPR002065">
    <property type="entry name" value="TPX"/>
</dbReference>
<dbReference type="GO" id="GO:0008379">
    <property type="term" value="F:thioredoxin peroxidase activity"/>
    <property type="evidence" value="ECO:0007669"/>
    <property type="project" value="InterPro"/>
</dbReference>
<dbReference type="SUPFAM" id="SSF52833">
    <property type="entry name" value="Thioredoxin-like"/>
    <property type="match status" value="1"/>
</dbReference>
<comment type="caution">
    <text evidence="4">The sequence shown here is derived from an EMBL/GenBank/DDBJ whole genome shotgun (WGS) entry which is preliminary data.</text>
</comment>
<keyword evidence="2" id="KW-0676">Redox-active center</keyword>
<keyword evidence="4" id="KW-0575">Peroxidase</keyword>